<dbReference type="RefSeq" id="WP_119324486.1">
    <property type="nucleotide sequence ID" value="NZ_AP025739.1"/>
</dbReference>
<dbReference type="KEGG" id="ccot:CCAX7_12870"/>
<dbReference type="Pfam" id="PF13453">
    <property type="entry name" value="Zn_ribbon_TFIIB"/>
    <property type="match status" value="1"/>
</dbReference>
<dbReference type="InterPro" id="IPR027392">
    <property type="entry name" value="TF_Znf"/>
</dbReference>
<name>A0A402D4N1_9BACT</name>
<dbReference type="OrthoDB" id="9814037at2"/>
<evidence type="ECO:0000313" key="2">
    <source>
        <dbReference type="Proteomes" id="UP000287394"/>
    </source>
</evidence>
<reference evidence="1 2" key="1">
    <citation type="journal article" date="2019" name="Int. J. Syst. Evol. Microbiol.">
        <title>Capsulimonas corticalis gen. nov., sp. nov., an aerobic capsulated bacterium, of a novel bacterial order, Capsulimonadales ord. nov., of the class Armatimonadia of the phylum Armatimonadetes.</title>
        <authorList>
            <person name="Li J."/>
            <person name="Kudo C."/>
            <person name="Tonouchi A."/>
        </authorList>
    </citation>
    <scope>NUCLEOTIDE SEQUENCE [LARGE SCALE GENOMIC DNA]</scope>
    <source>
        <strain evidence="1 2">AX-7</strain>
    </source>
</reference>
<organism evidence="1 2">
    <name type="scientific">Capsulimonas corticalis</name>
    <dbReference type="NCBI Taxonomy" id="2219043"/>
    <lineage>
        <taxon>Bacteria</taxon>
        <taxon>Bacillati</taxon>
        <taxon>Armatimonadota</taxon>
        <taxon>Armatimonadia</taxon>
        <taxon>Capsulimonadales</taxon>
        <taxon>Capsulimonadaceae</taxon>
        <taxon>Capsulimonas</taxon>
    </lineage>
</organism>
<gene>
    <name evidence="1" type="ORF">CCAX7_12870</name>
</gene>
<sequence length="188" mass="21253">MPPTTLTCPIDKHTLLTDHTLENGLTSQSCAACGGQWLSAERYWSWRHAHGENLPERPADELETPAVPEISKGKLCPQDGHILTPYRVGHGVGFSLDHCGHCGGIWLDGGEWDVLKARNLHDDIHYVFSDVWQSDLRRKERAEALEQMWLDKLGEETLAEARRIKIWIEGHPKRHELIAFLLHSGEGV</sequence>
<accession>A0A402D4N1</accession>
<keyword evidence="2" id="KW-1185">Reference proteome</keyword>
<evidence type="ECO:0000313" key="1">
    <source>
        <dbReference type="EMBL" id="BDI29236.1"/>
    </source>
</evidence>
<protein>
    <submittedName>
        <fullName evidence="1">Uncharacterized protein</fullName>
    </submittedName>
</protein>
<proteinExistence type="predicted"/>
<dbReference type="Proteomes" id="UP000287394">
    <property type="component" value="Chromosome"/>
</dbReference>
<dbReference type="EMBL" id="AP025739">
    <property type="protein sequence ID" value="BDI29236.1"/>
    <property type="molecule type" value="Genomic_DNA"/>
</dbReference>
<dbReference type="AlphaFoldDB" id="A0A402D4N1"/>